<sequence>MSYLAAPMSMPNVNPVDPLHVPLLPSDEGVFSQSMGSHAALKRFPNGFDDPFSDAMSGYEPPVQADQANGPESPSIEQGHKLLSFSLPTYNCGVLDYTCRGMTMNMSAQLHGMFFLAESPWAQPGEAGPQPTELTCYRRNLFQITGSITLPRGLRYAVTEQGERVQIIGQELSVSATESVEGNPVKIISVPWKTPASANPSVVEDKTEKEPQSIPLDLMAGQEIDADFVSFPIAWKRLQFRIATANNGRRKELQQHFVVHLKVIATLSTGARISLCEVRSGAIIVRGRSPRNFQSRKDFPIGTSAAASAARKAHSQAGAASSSHHQQPSHADTVESTGSITSTQQHQPTHTRPPNHLSLPQNQNPSLPFQYDPNGTPNLQITPEFFEWKTMLASSGGAMTALPPDVPAFCHHNAEAVYARSSPDLLRYNLPRGMSHLNTPIKLSLDDEADGATDGRSTSIKSPLNLSSGVLKQQLHSQHHSQAQMQANIHTTSGQKPPKLARAPSFSLNHLSSPDESADLLYEYFPLGLDDWMPPVDAVYRPHVVHHTNLPPEMKTVGRSVRSKRYFSEDVAS</sequence>
<dbReference type="InterPro" id="IPR052605">
    <property type="entry name" value="Fungal_trans_regulator"/>
</dbReference>
<feature type="compositionally biased region" description="Low complexity" evidence="3">
    <location>
        <begin position="304"/>
        <end position="331"/>
    </location>
</feature>
<dbReference type="PANTHER" id="PTHR35144">
    <property type="entry name" value="MEIOSIS-SPECIFIC TRANSCRIPTION FACTOR NDT80"/>
    <property type="match status" value="1"/>
</dbReference>
<dbReference type="SUPFAM" id="SSF49417">
    <property type="entry name" value="p53-like transcription factors"/>
    <property type="match status" value="1"/>
</dbReference>
<dbReference type="GO" id="GO:0045944">
    <property type="term" value="P:positive regulation of transcription by RNA polymerase II"/>
    <property type="evidence" value="ECO:0007669"/>
    <property type="project" value="TreeGrafter"/>
</dbReference>
<keyword evidence="1 2" id="KW-0238">DNA-binding</keyword>
<dbReference type="AlphaFoldDB" id="A0A6G1G418"/>
<evidence type="ECO:0000313" key="7">
    <source>
        <dbReference type="RefSeq" id="XP_033534468.1"/>
    </source>
</evidence>
<organism evidence="5">
    <name type="scientific">Eremomyces bilateralis CBS 781.70</name>
    <dbReference type="NCBI Taxonomy" id="1392243"/>
    <lineage>
        <taxon>Eukaryota</taxon>
        <taxon>Fungi</taxon>
        <taxon>Dikarya</taxon>
        <taxon>Ascomycota</taxon>
        <taxon>Pezizomycotina</taxon>
        <taxon>Dothideomycetes</taxon>
        <taxon>Dothideomycetes incertae sedis</taxon>
        <taxon>Eremomycetales</taxon>
        <taxon>Eremomycetaceae</taxon>
        <taxon>Eremomyces</taxon>
    </lineage>
</organism>
<evidence type="ECO:0000256" key="3">
    <source>
        <dbReference type="SAM" id="MobiDB-lite"/>
    </source>
</evidence>
<dbReference type="Gene3D" id="2.60.40.1390">
    <property type="entry name" value="NDT80 DNA-binding domain"/>
    <property type="match status" value="1"/>
</dbReference>
<accession>A0A6G1G418</accession>
<dbReference type="GO" id="GO:0000228">
    <property type="term" value="C:nuclear chromosome"/>
    <property type="evidence" value="ECO:0007669"/>
    <property type="project" value="TreeGrafter"/>
</dbReference>
<evidence type="ECO:0000256" key="2">
    <source>
        <dbReference type="PROSITE-ProRule" id="PRU00850"/>
    </source>
</evidence>
<evidence type="ECO:0000259" key="4">
    <source>
        <dbReference type="PROSITE" id="PS51517"/>
    </source>
</evidence>
<reference evidence="7" key="3">
    <citation type="submission" date="2025-04" db="UniProtKB">
        <authorList>
            <consortium name="RefSeq"/>
        </authorList>
    </citation>
    <scope>IDENTIFICATION</scope>
    <source>
        <strain evidence="7">CBS 781.70</strain>
    </source>
</reference>
<feature type="DNA-binding region" description="NDT80" evidence="2">
    <location>
        <begin position="62"/>
        <end position="297"/>
    </location>
</feature>
<dbReference type="RefSeq" id="XP_033534468.1">
    <property type="nucleotide sequence ID" value="XM_033681228.1"/>
</dbReference>
<evidence type="ECO:0000313" key="5">
    <source>
        <dbReference type="EMBL" id="KAF1812837.1"/>
    </source>
</evidence>
<name>A0A6G1G418_9PEZI</name>
<dbReference type="GO" id="GO:0003700">
    <property type="term" value="F:DNA-binding transcription factor activity"/>
    <property type="evidence" value="ECO:0007669"/>
    <property type="project" value="UniProtKB-UniRule"/>
</dbReference>
<dbReference type="PROSITE" id="PS51517">
    <property type="entry name" value="NDT80"/>
    <property type="match status" value="1"/>
</dbReference>
<evidence type="ECO:0000313" key="6">
    <source>
        <dbReference type="Proteomes" id="UP000504638"/>
    </source>
</evidence>
<keyword evidence="6" id="KW-1185">Reference proteome</keyword>
<feature type="compositionally biased region" description="Polar residues" evidence="3">
    <location>
        <begin position="66"/>
        <end position="76"/>
    </location>
</feature>
<feature type="compositionally biased region" description="Polar residues" evidence="3">
    <location>
        <begin position="334"/>
        <end position="378"/>
    </location>
</feature>
<dbReference type="GeneID" id="54421798"/>
<gene>
    <name evidence="5 7" type="ORF">P152DRAFT_473375</name>
</gene>
<feature type="domain" description="NDT80" evidence="4">
    <location>
        <begin position="62"/>
        <end position="297"/>
    </location>
</feature>
<dbReference type="Pfam" id="PF05224">
    <property type="entry name" value="NDT80_PhoG"/>
    <property type="match status" value="1"/>
</dbReference>
<dbReference type="PANTHER" id="PTHR35144:SF1">
    <property type="entry name" value="PROTEIN PACG"/>
    <property type="match status" value="1"/>
</dbReference>
<dbReference type="GO" id="GO:0051321">
    <property type="term" value="P:meiotic cell cycle"/>
    <property type="evidence" value="ECO:0007669"/>
    <property type="project" value="TreeGrafter"/>
</dbReference>
<dbReference type="InterPro" id="IPR008967">
    <property type="entry name" value="p53-like_TF_DNA-bd_sf"/>
</dbReference>
<dbReference type="InterPro" id="IPR024061">
    <property type="entry name" value="NDT80_DNA-bd_dom"/>
</dbReference>
<dbReference type="GO" id="GO:0003677">
    <property type="term" value="F:DNA binding"/>
    <property type="evidence" value="ECO:0007669"/>
    <property type="project" value="UniProtKB-KW"/>
</dbReference>
<feature type="compositionally biased region" description="Low complexity" evidence="3">
    <location>
        <begin position="475"/>
        <end position="487"/>
    </location>
</feature>
<dbReference type="Proteomes" id="UP000504638">
    <property type="component" value="Unplaced"/>
</dbReference>
<proteinExistence type="predicted"/>
<feature type="region of interest" description="Disordered" evidence="3">
    <location>
        <begin position="475"/>
        <end position="502"/>
    </location>
</feature>
<dbReference type="OrthoDB" id="4117572at2759"/>
<feature type="region of interest" description="Disordered" evidence="3">
    <location>
        <begin position="304"/>
        <end position="378"/>
    </location>
</feature>
<dbReference type="EMBL" id="ML975156">
    <property type="protein sequence ID" value="KAF1812837.1"/>
    <property type="molecule type" value="Genomic_DNA"/>
</dbReference>
<reference evidence="5 7" key="1">
    <citation type="submission" date="2020-01" db="EMBL/GenBank/DDBJ databases">
        <authorList>
            <consortium name="DOE Joint Genome Institute"/>
            <person name="Haridas S."/>
            <person name="Albert R."/>
            <person name="Binder M."/>
            <person name="Bloem J."/>
            <person name="Labutti K."/>
            <person name="Salamov A."/>
            <person name="Andreopoulos B."/>
            <person name="Baker S.E."/>
            <person name="Barry K."/>
            <person name="Bills G."/>
            <person name="Bluhm B.H."/>
            <person name="Cannon C."/>
            <person name="Castanera R."/>
            <person name="Culley D.E."/>
            <person name="Daum C."/>
            <person name="Ezra D."/>
            <person name="Gonzalez J.B."/>
            <person name="Henrissat B."/>
            <person name="Kuo A."/>
            <person name="Liang C."/>
            <person name="Lipzen A."/>
            <person name="Lutzoni F."/>
            <person name="Magnuson J."/>
            <person name="Mondo S."/>
            <person name="Nolan M."/>
            <person name="Ohm R."/>
            <person name="Pangilinan J."/>
            <person name="Park H.-J."/>
            <person name="Ramirez L."/>
            <person name="Alfaro M."/>
            <person name="Sun H."/>
            <person name="Tritt A."/>
            <person name="Yoshinaga Y."/>
            <person name="Zwiers L.-H."/>
            <person name="Turgeon B.G."/>
            <person name="Goodwin S.B."/>
            <person name="Spatafora J.W."/>
            <person name="Crous P.W."/>
            <person name="Grigoriev I.V."/>
        </authorList>
    </citation>
    <scope>NUCLEOTIDE SEQUENCE</scope>
    <source>
        <strain evidence="5 7">CBS 781.70</strain>
    </source>
</reference>
<dbReference type="InterPro" id="IPR037141">
    <property type="entry name" value="NDT80_DNA-bd_dom_sf"/>
</dbReference>
<protein>
    <submittedName>
        <fullName evidence="5 7">p53-like transcription factor</fullName>
    </submittedName>
</protein>
<reference evidence="7" key="2">
    <citation type="submission" date="2020-04" db="EMBL/GenBank/DDBJ databases">
        <authorList>
            <consortium name="NCBI Genome Project"/>
        </authorList>
    </citation>
    <scope>NUCLEOTIDE SEQUENCE</scope>
    <source>
        <strain evidence="7">CBS 781.70</strain>
    </source>
</reference>
<dbReference type="FunFam" id="2.60.40.1390:FF:000007">
    <property type="entry name" value="p53-like transcription factor"/>
    <property type="match status" value="1"/>
</dbReference>
<feature type="region of interest" description="Disordered" evidence="3">
    <location>
        <begin position="55"/>
        <end position="77"/>
    </location>
</feature>
<evidence type="ECO:0000256" key="1">
    <source>
        <dbReference type="ARBA" id="ARBA00023125"/>
    </source>
</evidence>